<accession>A0A9Q8U1S1</accession>
<dbReference type="InterPro" id="IPR004384">
    <property type="entry name" value="RNA_MeTrfase_TrmJ/LasT"/>
</dbReference>
<keyword evidence="3" id="KW-0808">Transferase</keyword>
<dbReference type="EC" id="2.1.1.200" evidence="5"/>
<dbReference type="Proteomes" id="UP001056381">
    <property type="component" value="Chromosome"/>
</dbReference>
<dbReference type="GO" id="GO:0003723">
    <property type="term" value="F:RNA binding"/>
    <property type="evidence" value="ECO:0007669"/>
    <property type="project" value="InterPro"/>
</dbReference>
<proteinExistence type="inferred from homology"/>
<dbReference type="AlphaFoldDB" id="A0A9Q8U1S1"/>
<keyword evidence="5" id="KW-0963">Cytoplasm</keyword>
<keyword evidence="2 5" id="KW-0489">Methyltransferase</keyword>
<organism evidence="7 8">
    <name type="scientific">SAR86 cluster bacterium</name>
    <dbReference type="NCBI Taxonomy" id="2030880"/>
    <lineage>
        <taxon>Bacteria</taxon>
        <taxon>Pseudomonadati</taxon>
        <taxon>Pseudomonadota</taxon>
        <taxon>Gammaproteobacteria</taxon>
        <taxon>SAR86 cluster</taxon>
    </lineage>
</organism>
<dbReference type="EMBL" id="CP097966">
    <property type="protein sequence ID" value="URQ62707.1"/>
    <property type="molecule type" value="Genomic_DNA"/>
</dbReference>
<evidence type="ECO:0000259" key="6">
    <source>
        <dbReference type="Pfam" id="PF00588"/>
    </source>
</evidence>
<evidence type="ECO:0000313" key="8">
    <source>
        <dbReference type="Proteomes" id="UP001056381"/>
    </source>
</evidence>
<dbReference type="SUPFAM" id="SSF75217">
    <property type="entry name" value="alpha/beta knot"/>
    <property type="match status" value="1"/>
</dbReference>
<evidence type="ECO:0000256" key="4">
    <source>
        <dbReference type="ARBA" id="ARBA00022691"/>
    </source>
</evidence>
<feature type="domain" description="tRNA/rRNA methyltransferase SpoU type" evidence="6">
    <location>
        <begin position="7"/>
        <end position="157"/>
    </location>
</feature>
<dbReference type="InterPro" id="IPR001537">
    <property type="entry name" value="SpoU_MeTrfase"/>
</dbReference>
<comment type="catalytic activity">
    <reaction evidence="5">
        <text>uridine(32) in tRNA + S-adenosyl-L-methionine = 2'-O-methyluridine(32) in tRNA + S-adenosyl-L-homocysteine + H(+)</text>
        <dbReference type="Rhea" id="RHEA:42936"/>
        <dbReference type="Rhea" id="RHEA-COMP:10107"/>
        <dbReference type="Rhea" id="RHEA-COMP:10290"/>
        <dbReference type="ChEBI" id="CHEBI:15378"/>
        <dbReference type="ChEBI" id="CHEBI:57856"/>
        <dbReference type="ChEBI" id="CHEBI:59789"/>
        <dbReference type="ChEBI" id="CHEBI:65315"/>
        <dbReference type="ChEBI" id="CHEBI:74478"/>
        <dbReference type="EC" id="2.1.1.200"/>
    </reaction>
</comment>
<dbReference type="CDD" id="cd18093">
    <property type="entry name" value="SpoU-like_TrmJ"/>
    <property type="match status" value="1"/>
</dbReference>
<evidence type="ECO:0000256" key="1">
    <source>
        <dbReference type="ARBA" id="ARBA00007228"/>
    </source>
</evidence>
<dbReference type="InterPro" id="IPR029026">
    <property type="entry name" value="tRNA_m1G_MTases_N"/>
</dbReference>
<comment type="catalytic activity">
    <reaction evidence="5">
        <text>cytidine(32) in tRNA + S-adenosyl-L-methionine = 2'-O-methylcytidine(32) in tRNA + S-adenosyl-L-homocysteine + H(+)</text>
        <dbReference type="Rhea" id="RHEA:42932"/>
        <dbReference type="Rhea" id="RHEA-COMP:10288"/>
        <dbReference type="Rhea" id="RHEA-COMP:10289"/>
        <dbReference type="ChEBI" id="CHEBI:15378"/>
        <dbReference type="ChEBI" id="CHEBI:57856"/>
        <dbReference type="ChEBI" id="CHEBI:59789"/>
        <dbReference type="ChEBI" id="CHEBI:74495"/>
        <dbReference type="ChEBI" id="CHEBI:82748"/>
        <dbReference type="EC" id="2.1.1.200"/>
    </reaction>
</comment>
<dbReference type="GO" id="GO:0002128">
    <property type="term" value="P:tRNA nucleoside ribose methylation"/>
    <property type="evidence" value="ECO:0007669"/>
    <property type="project" value="TreeGrafter"/>
</dbReference>
<keyword evidence="8" id="KW-1185">Reference proteome</keyword>
<dbReference type="GO" id="GO:0160206">
    <property type="term" value="F:tRNA (cytidine(32)/uridine(32)-2'-O)-methyltransferase activity"/>
    <property type="evidence" value="ECO:0007669"/>
    <property type="project" value="UniProtKB-EC"/>
</dbReference>
<comment type="similarity">
    <text evidence="1">Belongs to the class IV-like SAM-binding methyltransferase superfamily. RNA methyltransferase TrmH family.</text>
</comment>
<keyword evidence="4 5" id="KW-0949">S-adenosyl-L-methionine</keyword>
<keyword evidence="5" id="KW-0819">tRNA processing</keyword>
<dbReference type="PANTHER" id="PTHR42786">
    <property type="entry name" value="TRNA/RRNA METHYLTRANSFERASE"/>
    <property type="match status" value="1"/>
</dbReference>
<protein>
    <recommendedName>
        <fullName evidence="5">tRNA (cytidine/uridine-2'-O-)-methyltransferase TrmJ</fullName>
        <ecNumber evidence="5">2.1.1.200</ecNumber>
    </recommendedName>
    <alternativeName>
        <fullName evidence="5">tRNA (cytidine(32)/uridine(32)-2'-O)-methyltransferase</fullName>
    </alternativeName>
    <alternativeName>
        <fullName evidence="5">tRNA Cm32/Um32 methyltransferase</fullName>
    </alternativeName>
</protein>
<comment type="subcellular location">
    <subcellularLocation>
        <location evidence="5">Cytoplasm</location>
    </subcellularLocation>
</comment>
<evidence type="ECO:0000256" key="5">
    <source>
        <dbReference type="RuleBase" id="RU362024"/>
    </source>
</evidence>
<dbReference type="Gene3D" id="1.10.8.590">
    <property type="match status" value="1"/>
</dbReference>
<evidence type="ECO:0000256" key="3">
    <source>
        <dbReference type="ARBA" id="ARBA00022679"/>
    </source>
</evidence>
<dbReference type="PANTHER" id="PTHR42786:SF2">
    <property type="entry name" value="TRNA (CYTIDINE_URIDINE-2'-O-)-METHYLTRANSFERASE TRMJ"/>
    <property type="match status" value="1"/>
</dbReference>
<dbReference type="GO" id="GO:0005829">
    <property type="term" value="C:cytosol"/>
    <property type="evidence" value="ECO:0007669"/>
    <property type="project" value="TreeGrafter"/>
</dbReference>
<dbReference type="InterPro" id="IPR029028">
    <property type="entry name" value="Alpha/beta_knot_MTases"/>
</dbReference>
<comment type="subunit">
    <text evidence="5">Homodimer.</text>
</comment>
<sequence length="246" mass="28103">MSLSNQVKIILIETTSSGNIGSALRAMKNMGFSNLCLINPKKINFEEVKALSANAADLIDKIKFFNSLDEALEGSEIVVATSSRQRKVPWPTESLNDLSPTLISEIKKNKKISILFGREDRGLTNEELQKSNIHMTIETNKKYPVLNLAMSVQIVCYKLFLDYHKSKKVSKNKYWDVPIAKHEHVTNLIDHFLSISEDLEVFNKGNPRQIESRIKRLFRRLGLDEMEVNFLRGFLGGVEKKIHKKK</sequence>
<comment type="function">
    <text evidence="5">Catalyzes the formation of 2'O-methylated cytidine (Cm32) or 2'O-methylated uridine (Um32) at position 32 in tRNA.</text>
</comment>
<evidence type="ECO:0000313" key="7">
    <source>
        <dbReference type="EMBL" id="URQ62707.1"/>
    </source>
</evidence>
<evidence type="ECO:0000256" key="2">
    <source>
        <dbReference type="ARBA" id="ARBA00022603"/>
    </source>
</evidence>
<name>A0A9Q8U1S1_9GAMM</name>
<dbReference type="Gene3D" id="3.40.1280.10">
    <property type="match status" value="1"/>
</dbReference>
<dbReference type="Pfam" id="PF00588">
    <property type="entry name" value="SpoU_methylase"/>
    <property type="match status" value="1"/>
</dbReference>
<gene>
    <name evidence="5" type="primary">trmJ</name>
    <name evidence="7" type="ORF">M9B40_02965</name>
</gene>
<dbReference type="NCBIfam" id="TIGR00050">
    <property type="entry name" value="rRNA_methyl_1"/>
    <property type="match status" value="1"/>
</dbReference>
<dbReference type="PIRSF" id="PIRSF004808">
    <property type="entry name" value="LasT"/>
    <property type="match status" value="1"/>
</dbReference>
<reference evidence="7" key="1">
    <citation type="submission" date="2022-05" db="EMBL/GenBank/DDBJ databases">
        <title>Single-amplified genomics reveal most streamlined microbe among free-living bacteria.</title>
        <authorList>
            <person name="Roda-Garcia J."/>
            <person name="Haro-Moreno J.M."/>
            <person name="Rodriguez-Valera F."/>
            <person name="Almagro-Moreno S."/>
            <person name="Lopez-Perez M."/>
        </authorList>
    </citation>
    <scope>NUCLEOTIDE SEQUENCE</scope>
    <source>
        <strain evidence="7">TMED112-D2-2</strain>
    </source>
</reference>